<dbReference type="Proteomes" id="UP001190700">
    <property type="component" value="Unassembled WGS sequence"/>
</dbReference>
<accession>A0AAE0BJ04</accession>
<keyword evidence="1" id="KW-0677">Repeat</keyword>
<dbReference type="PANTHER" id="PTHR45641">
    <property type="entry name" value="TETRATRICOPEPTIDE REPEAT PROTEIN (AFU_ORTHOLOGUE AFUA_6G03870)"/>
    <property type="match status" value="1"/>
</dbReference>
<dbReference type="PANTHER" id="PTHR45641:SF19">
    <property type="entry name" value="NEPHROCYSTIN-3"/>
    <property type="match status" value="1"/>
</dbReference>
<evidence type="ECO:0000256" key="2">
    <source>
        <dbReference type="ARBA" id="ARBA00022803"/>
    </source>
</evidence>
<reference evidence="3 4" key="1">
    <citation type="journal article" date="2015" name="Genome Biol. Evol.">
        <title>Comparative Genomics of a Bacterivorous Green Alga Reveals Evolutionary Causalities and Consequences of Phago-Mixotrophic Mode of Nutrition.</title>
        <authorList>
            <person name="Burns J.A."/>
            <person name="Paasch A."/>
            <person name="Narechania A."/>
            <person name="Kim E."/>
        </authorList>
    </citation>
    <scope>NUCLEOTIDE SEQUENCE [LARGE SCALE GENOMIC DNA]</scope>
    <source>
        <strain evidence="3 4">PLY_AMNH</strain>
    </source>
</reference>
<keyword evidence="4" id="KW-1185">Reference proteome</keyword>
<dbReference type="Pfam" id="PF13424">
    <property type="entry name" value="TPR_12"/>
    <property type="match status" value="1"/>
</dbReference>
<dbReference type="AlphaFoldDB" id="A0AAE0BJ04"/>
<name>A0AAE0BJ04_9CHLO</name>
<keyword evidence="2" id="KW-0802">TPR repeat</keyword>
<gene>
    <name evidence="3" type="ORF">CYMTET_53019</name>
</gene>
<evidence type="ECO:0000313" key="3">
    <source>
        <dbReference type="EMBL" id="KAK3236865.1"/>
    </source>
</evidence>
<dbReference type="InterPro" id="IPR011990">
    <property type="entry name" value="TPR-like_helical_dom_sf"/>
</dbReference>
<feature type="non-terminal residue" evidence="3">
    <location>
        <position position="1"/>
    </location>
</feature>
<proteinExistence type="predicted"/>
<dbReference type="Pfam" id="PF13374">
    <property type="entry name" value="TPR_10"/>
    <property type="match status" value="1"/>
</dbReference>
<dbReference type="SUPFAM" id="SSF48452">
    <property type="entry name" value="TPR-like"/>
    <property type="match status" value="1"/>
</dbReference>
<evidence type="ECO:0000313" key="4">
    <source>
        <dbReference type="Proteomes" id="UP001190700"/>
    </source>
</evidence>
<dbReference type="Gene3D" id="1.25.40.10">
    <property type="entry name" value="Tetratricopeptide repeat domain"/>
    <property type="match status" value="1"/>
</dbReference>
<evidence type="ECO:0000256" key="1">
    <source>
        <dbReference type="ARBA" id="ARBA00022737"/>
    </source>
</evidence>
<sequence length="144" mass="16606">GNYDESFTLYNRALSIWEASLKRNHPQIGILNNNLGGLMLHQNRLEEAKVYYMRSLEILQIALEDDSETIATILNNLGMVSYSQGNYPEAKSYFNQCYDAKVRRQGLECKPVRTLRNWIDTEANMNPTRLSRVSSEARFSTPRP</sequence>
<protein>
    <recommendedName>
        <fullName evidence="5">Photosystem I assembly protein Ycf3</fullName>
    </recommendedName>
</protein>
<organism evidence="3 4">
    <name type="scientific">Cymbomonas tetramitiformis</name>
    <dbReference type="NCBI Taxonomy" id="36881"/>
    <lineage>
        <taxon>Eukaryota</taxon>
        <taxon>Viridiplantae</taxon>
        <taxon>Chlorophyta</taxon>
        <taxon>Pyramimonadophyceae</taxon>
        <taxon>Pyramimonadales</taxon>
        <taxon>Pyramimonadaceae</taxon>
        <taxon>Cymbomonas</taxon>
    </lineage>
</organism>
<evidence type="ECO:0008006" key="5">
    <source>
        <dbReference type="Google" id="ProtNLM"/>
    </source>
</evidence>
<dbReference type="EMBL" id="LGRX02034801">
    <property type="protein sequence ID" value="KAK3236865.1"/>
    <property type="molecule type" value="Genomic_DNA"/>
</dbReference>
<comment type="caution">
    <text evidence="3">The sequence shown here is derived from an EMBL/GenBank/DDBJ whole genome shotgun (WGS) entry which is preliminary data.</text>
</comment>